<keyword evidence="5" id="KW-1133">Transmembrane helix</keyword>
<feature type="transmembrane region" description="Helical" evidence="5">
    <location>
        <begin position="88"/>
        <end position="107"/>
    </location>
</feature>
<dbReference type="GO" id="GO:0016887">
    <property type="term" value="F:ATP hydrolysis activity"/>
    <property type="evidence" value="ECO:0007669"/>
    <property type="project" value="InterPro"/>
</dbReference>
<dbReference type="GO" id="GO:0005737">
    <property type="term" value="C:cytoplasm"/>
    <property type="evidence" value="ECO:0007669"/>
    <property type="project" value="TreeGrafter"/>
</dbReference>
<keyword evidence="4" id="KW-0143">Chaperone</keyword>
<evidence type="ECO:0000259" key="6">
    <source>
        <dbReference type="SMART" id="SM00382"/>
    </source>
</evidence>
<name>A0A0G1XIR3_9BACT</name>
<organism evidence="8 9">
    <name type="scientific">Candidatus Uhrbacteria bacterium GW2011_GWD2_52_7</name>
    <dbReference type="NCBI Taxonomy" id="1618989"/>
    <lineage>
        <taxon>Bacteria</taxon>
        <taxon>Candidatus Uhriibacteriota</taxon>
    </lineage>
</organism>
<dbReference type="InterPro" id="IPR019489">
    <property type="entry name" value="Clp_ATPase_C"/>
</dbReference>
<evidence type="ECO:0000259" key="7">
    <source>
        <dbReference type="SMART" id="SM01086"/>
    </source>
</evidence>
<dbReference type="SMART" id="SM00382">
    <property type="entry name" value="AAA"/>
    <property type="match status" value="2"/>
</dbReference>
<dbReference type="Gene3D" id="1.10.1780.10">
    <property type="entry name" value="Clp, N-terminal domain"/>
    <property type="match status" value="1"/>
</dbReference>
<dbReference type="AlphaFoldDB" id="A0A0G1XIR3"/>
<dbReference type="Proteomes" id="UP000034846">
    <property type="component" value="Unassembled WGS sequence"/>
</dbReference>
<dbReference type="Pfam" id="PF17871">
    <property type="entry name" value="AAA_lid_9"/>
    <property type="match status" value="1"/>
</dbReference>
<dbReference type="InterPro" id="IPR041546">
    <property type="entry name" value="ClpA/ClpB_AAA_lid"/>
</dbReference>
<feature type="transmembrane region" description="Helical" evidence="5">
    <location>
        <begin position="50"/>
        <end position="68"/>
    </location>
</feature>
<dbReference type="SUPFAM" id="SSF81923">
    <property type="entry name" value="Double Clp-N motif"/>
    <property type="match status" value="1"/>
</dbReference>
<dbReference type="Pfam" id="PF00004">
    <property type="entry name" value="AAA"/>
    <property type="match status" value="1"/>
</dbReference>
<dbReference type="PANTHER" id="PTHR11638:SF18">
    <property type="entry name" value="HEAT SHOCK PROTEIN 104"/>
    <property type="match status" value="1"/>
</dbReference>
<keyword evidence="1" id="KW-0677">Repeat</keyword>
<accession>A0A0G1XIR3</accession>
<reference evidence="8 9" key="1">
    <citation type="journal article" date="2015" name="Nature">
        <title>rRNA introns, odd ribosomes, and small enigmatic genomes across a large radiation of phyla.</title>
        <authorList>
            <person name="Brown C.T."/>
            <person name="Hug L.A."/>
            <person name="Thomas B.C."/>
            <person name="Sharon I."/>
            <person name="Castelle C.J."/>
            <person name="Singh A."/>
            <person name="Wilkins M.J."/>
            <person name="Williams K.H."/>
            <person name="Banfield J.F."/>
        </authorList>
    </citation>
    <scope>NUCLEOTIDE SEQUENCE [LARGE SCALE GENOMIC DNA]</scope>
</reference>
<evidence type="ECO:0000313" key="9">
    <source>
        <dbReference type="Proteomes" id="UP000034846"/>
    </source>
</evidence>
<dbReference type="PANTHER" id="PTHR11638">
    <property type="entry name" value="ATP-DEPENDENT CLP PROTEASE"/>
    <property type="match status" value="1"/>
</dbReference>
<dbReference type="GO" id="GO:0034605">
    <property type="term" value="P:cellular response to heat"/>
    <property type="evidence" value="ECO:0007669"/>
    <property type="project" value="TreeGrafter"/>
</dbReference>
<dbReference type="Pfam" id="PF10431">
    <property type="entry name" value="ClpB_D2-small"/>
    <property type="match status" value="1"/>
</dbReference>
<evidence type="ECO:0000256" key="1">
    <source>
        <dbReference type="ARBA" id="ARBA00022737"/>
    </source>
</evidence>
<dbReference type="Gene3D" id="1.10.8.60">
    <property type="match status" value="2"/>
</dbReference>
<feature type="domain" description="AAA+ ATPase" evidence="6">
    <location>
        <begin position="623"/>
        <end position="756"/>
    </location>
</feature>
<keyword evidence="2" id="KW-0547">Nucleotide-binding</keyword>
<dbReference type="InterPro" id="IPR027417">
    <property type="entry name" value="P-loop_NTPase"/>
</dbReference>
<evidence type="ECO:0000313" key="8">
    <source>
        <dbReference type="EMBL" id="KKW30846.1"/>
    </source>
</evidence>
<dbReference type="SUPFAM" id="SSF52540">
    <property type="entry name" value="P-loop containing nucleoside triphosphate hydrolases"/>
    <property type="match status" value="2"/>
</dbReference>
<keyword evidence="5" id="KW-0812">Transmembrane</keyword>
<dbReference type="Pfam" id="PF07724">
    <property type="entry name" value="AAA_2"/>
    <property type="match status" value="1"/>
</dbReference>
<keyword evidence="5" id="KW-0472">Membrane</keyword>
<dbReference type="SMART" id="SM01086">
    <property type="entry name" value="ClpB_D2-small"/>
    <property type="match status" value="1"/>
</dbReference>
<protein>
    <submittedName>
        <fullName evidence="8">ATPase AAA-2 domain protein</fullName>
    </submittedName>
</protein>
<dbReference type="PATRIC" id="fig|1618989.3.peg.48"/>
<dbReference type="PRINTS" id="PR00300">
    <property type="entry name" value="CLPPROTEASEA"/>
</dbReference>
<dbReference type="InterPro" id="IPR003593">
    <property type="entry name" value="AAA+_ATPase"/>
</dbReference>
<keyword evidence="3" id="KW-0067">ATP-binding</keyword>
<dbReference type="EMBL" id="LCRD01000002">
    <property type="protein sequence ID" value="KKW30846.1"/>
    <property type="molecule type" value="Genomic_DNA"/>
</dbReference>
<dbReference type="Pfam" id="PF02861">
    <property type="entry name" value="Clp_N"/>
    <property type="match status" value="1"/>
</dbReference>
<evidence type="ECO:0000256" key="5">
    <source>
        <dbReference type="SAM" id="Phobius"/>
    </source>
</evidence>
<dbReference type="CDD" id="cd19499">
    <property type="entry name" value="RecA-like_ClpB_Hsp104-like"/>
    <property type="match status" value="1"/>
</dbReference>
<feature type="domain" description="Clp ATPase C-terminal" evidence="7">
    <location>
        <begin position="780"/>
        <end position="868"/>
    </location>
</feature>
<dbReference type="GO" id="GO:0005524">
    <property type="term" value="F:ATP binding"/>
    <property type="evidence" value="ECO:0007669"/>
    <property type="project" value="UniProtKB-KW"/>
</dbReference>
<sequence>MLSNQQDEPIRRGFPGVLADGIFWYVDETISKESIAWRKSLKRLHAAERIVAIIAIIAGLAFFAFQVVSWGEFEKTAIMLDRSLPSSAYAGLWGALLALCFLIYRILSDRDGHKILPKLKGTPEVASVPQLEAASVRRGIFSVLSPSSVAALEGAFDIALNAKHAQVGALHLFGGVTQTQEVRVLLARLGLSLSAVADPIRRRLAALPSGETVFGTSAVELVTQACYQALATGRRTVGPLELFAVVFEAEPFLQEVFDAAKIDRQAVEDTVNWLRITDDLRLRYVEFRKAASFKPTTNMNRAYTAVATPFLDSVSEDITRDAVYGRTNFLVGREHELSTVFRAIEGGNQSVVLVGPPGVGKAAIIDGIADRMVEERVPAVLGDKRLLKLAVPLIVSAQGGSGADERFLIALHEVAASGNIVLVIENIHELVGIGAGIDLASVLASELEKGYTFVIATTTPEGYAGTLERSVLGPKLQRVAVAEPDRKDAIGVLEAQVGRIEAKHNVVFTYDALSTCVDYALRYLHDGVLPETALELARESALVASKRPPERAGLGWVRKEDVASIVGERTKIPVKDVSQDEGERLLQLESRLHERVIGQDNAVKAVASSLRRARTDLRSTNRPIANFLFLGPTGVGKTELAKATAEEFFSNESAMVRFDMSEYQEQSSVTRLIGGEAIRRAPFSLLLLDELEKAHPDILNLFLQVMDDGRLTDGLGRTVDFTNAIIIATSNAGTQFIQDEVAKGTALDAIKTELMEHQLRETYRPEFLNRFDDVIVFSPLSQDDVAAIAYLLVGKIVERLKAKGIALSVTDAAIHELAVAGFDPKFGARPLRRVVQERLENAIAEKILGQEVGRRDSLVYDAGGVLTVNKAEVL</sequence>
<evidence type="ECO:0000256" key="4">
    <source>
        <dbReference type="ARBA" id="ARBA00023186"/>
    </source>
</evidence>
<evidence type="ECO:0000256" key="2">
    <source>
        <dbReference type="ARBA" id="ARBA00022741"/>
    </source>
</evidence>
<dbReference type="InterPro" id="IPR004176">
    <property type="entry name" value="Clp_R_N"/>
</dbReference>
<dbReference type="InterPro" id="IPR001270">
    <property type="entry name" value="ClpA/B"/>
</dbReference>
<comment type="caution">
    <text evidence="8">The sequence shown here is derived from an EMBL/GenBank/DDBJ whole genome shotgun (WGS) entry which is preliminary data.</text>
</comment>
<feature type="domain" description="AAA+ ATPase" evidence="6">
    <location>
        <begin position="347"/>
        <end position="486"/>
    </location>
</feature>
<evidence type="ECO:0000256" key="3">
    <source>
        <dbReference type="ARBA" id="ARBA00022840"/>
    </source>
</evidence>
<proteinExistence type="predicted"/>
<dbReference type="InterPro" id="IPR050130">
    <property type="entry name" value="ClpA_ClpB"/>
</dbReference>
<dbReference type="InterPro" id="IPR003959">
    <property type="entry name" value="ATPase_AAA_core"/>
</dbReference>
<dbReference type="InterPro" id="IPR036628">
    <property type="entry name" value="Clp_N_dom_sf"/>
</dbReference>
<gene>
    <name evidence="8" type="ORF">UY72_C0002G0021</name>
</gene>
<dbReference type="Gene3D" id="3.40.50.300">
    <property type="entry name" value="P-loop containing nucleotide triphosphate hydrolases"/>
    <property type="match status" value="2"/>
</dbReference>